<dbReference type="InterPro" id="IPR009057">
    <property type="entry name" value="Homeodomain-like_sf"/>
</dbReference>
<dbReference type="SUPFAM" id="SSF46689">
    <property type="entry name" value="Homeodomain-like"/>
    <property type="match status" value="1"/>
</dbReference>
<proteinExistence type="predicted"/>
<sequence length="146" mass="16508">MGRVNTPLLTQTQRADLERELKTNDNYSFRMRCQAIMLKATGRKSKDVAQIVGMCHVSVNSWLKRFKTDGLQGLQTKPGRGRKPLLDKVTDKDAVLAAIKANRQRIQLAKADWQATRQEGSRPVSESTFRTFLKTLVDDINEFADG</sequence>
<protein>
    <submittedName>
        <fullName evidence="1">Helix-turn-helix domain containing protein</fullName>
    </submittedName>
</protein>
<accession>A0A927GAQ2</accession>
<name>A0A927GAQ2_9BACT</name>
<keyword evidence="2" id="KW-1185">Reference proteome</keyword>
<dbReference type="RefSeq" id="WP_190892571.1">
    <property type="nucleotide sequence ID" value="NZ_JACWZY010000051.1"/>
</dbReference>
<dbReference type="EMBL" id="JACWZY010000051">
    <property type="protein sequence ID" value="MBD2705295.1"/>
    <property type="molecule type" value="Genomic_DNA"/>
</dbReference>
<gene>
    <name evidence="1" type="ORF">IC229_32050</name>
</gene>
<dbReference type="Pfam" id="PF13551">
    <property type="entry name" value="HTH_29"/>
    <property type="match status" value="1"/>
</dbReference>
<reference evidence="1" key="1">
    <citation type="submission" date="2020-09" db="EMBL/GenBank/DDBJ databases">
        <authorList>
            <person name="Kim M.K."/>
        </authorList>
    </citation>
    <scope>NUCLEOTIDE SEQUENCE</scope>
    <source>
        <strain evidence="1">BT702</strain>
    </source>
</reference>
<organism evidence="1 2">
    <name type="scientific">Spirosoma profusum</name>
    <dbReference type="NCBI Taxonomy" id="2771354"/>
    <lineage>
        <taxon>Bacteria</taxon>
        <taxon>Pseudomonadati</taxon>
        <taxon>Bacteroidota</taxon>
        <taxon>Cytophagia</taxon>
        <taxon>Cytophagales</taxon>
        <taxon>Cytophagaceae</taxon>
        <taxon>Spirosoma</taxon>
    </lineage>
</organism>
<dbReference type="Proteomes" id="UP000598820">
    <property type="component" value="Unassembled WGS sequence"/>
</dbReference>
<evidence type="ECO:0000313" key="1">
    <source>
        <dbReference type="EMBL" id="MBD2705295.1"/>
    </source>
</evidence>
<comment type="caution">
    <text evidence="1">The sequence shown here is derived from an EMBL/GenBank/DDBJ whole genome shotgun (WGS) entry which is preliminary data.</text>
</comment>
<dbReference type="AlphaFoldDB" id="A0A927GAQ2"/>
<evidence type="ECO:0000313" key="2">
    <source>
        <dbReference type="Proteomes" id="UP000598820"/>
    </source>
</evidence>